<dbReference type="AlphaFoldDB" id="A0A239B6P9"/>
<name>A0A239B6P9_9ACTN</name>
<keyword evidence="2" id="KW-1185">Reference proteome</keyword>
<gene>
    <name evidence="1" type="ORF">SAMN04488107_0953</name>
</gene>
<protein>
    <recommendedName>
        <fullName evidence="3">DUF4345 domain-containing protein</fullName>
    </recommendedName>
</protein>
<evidence type="ECO:0000313" key="1">
    <source>
        <dbReference type="EMBL" id="SNS03291.1"/>
    </source>
</evidence>
<reference evidence="2" key="1">
    <citation type="submission" date="2017-06" db="EMBL/GenBank/DDBJ databases">
        <authorList>
            <person name="Varghese N."/>
            <person name="Submissions S."/>
        </authorList>
    </citation>
    <scope>NUCLEOTIDE SEQUENCE [LARGE SCALE GENOMIC DNA]</scope>
    <source>
        <strain evidence="2">DSM 45423</strain>
    </source>
</reference>
<accession>A0A239B6P9</accession>
<dbReference type="EMBL" id="FZOH01000002">
    <property type="protein sequence ID" value="SNS03291.1"/>
    <property type="molecule type" value="Genomic_DNA"/>
</dbReference>
<evidence type="ECO:0000313" key="2">
    <source>
        <dbReference type="Proteomes" id="UP000198386"/>
    </source>
</evidence>
<proteinExistence type="predicted"/>
<dbReference type="Proteomes" id="UP000198386">
    <property type="component" value="Unassembled WGS sequence"/>
</dbReference>
<organism evidence="1 2">
    <name type="scientific">Geodermatophilus saharensis</name>
    <dbReference type="NCBI Taxonomy" id="1137994"/>
    <lineage>
        <taxon>Bacteria</taxon>
        <taxon>Bacillati</taxon>
        <taxon>Actinomycetota</taxon>
        <taxon>Actinomycetes</taxon>
        <taxon>Geodermatophilales</taxon>
        <taxon>Geodermatophilaceae</taxon>
        <taxon>Geodermatophilus</taxon>
    </lineage>
</organism>
<evidence type="ECO:0008006" key="3">
    <source>
        <dbReference type="Google" id="ProtNLM"/>
    </source>
</evidence>
<sequence length="145" mass="15012">MATASAYRPRAMTSRPGLLAVSALQLAAGLTGQALALRRRHAFEIPLAAGDPAAVGRESLWAGTALSAPAWMLGLQGWAVARLAAGDERARPVLRLLGAGMVPGYLLERLVRQRLTPGGTQPLETAVVAGGLGLAAAMVVLGRRR</sequence>